<dbReference type="PANTHER" id="PTHR46317">
    <property type="entry name" value="HYDROLASE OF PHP SUPERFAMILY-RELATED PROTEIN"/>
    <property type="match status" value="1"/>
</dbReference>
<reference evidence="6 7" key="2">
    <citation type="submission" date="2018-11" db="EMBL/GenBank/DDBJ databases">
        <authorList>
            <consortium name="Pathogen Informatics"/>
        </authorList>
    </citation>
    <scope>NUCLEOTIDE SEQUENCE [LARGE SCALE GENOMIC DNA]</scope>
</reference>
<evidence type="ECO:0000313" key="6">
    <source>
        <dbReference type="EMBL" id="VDK42741.1"/>
    </source>
</evidence>
<dbReference type="Pfam" id="PF01026">
    <property type="entry name" value="TatD_DNase"/>
    <property type="match status" value="1"/>
</dbReference>
<dbReference type="GO" id="GO:0046872">
    <property type="term" value="F:metal ion binding"/>
    <property type="evidence" value="ECO:0007669"/>
    <property type="project" value="UniProtKB-KW"/>
</dbReference>
<dbReference type="WBParaSite" id="ASIM_0001074601-mRNA-1">
    <property type="protein sequence ID" value="ASIM_0001074601-mRNA-1"/>
    <property type="gene ID" value="ASIM_0001074601"/>
</dbReference>
<feature type="binding site" evidence="5">
    <location>
        <position position="5"/>
    </location>
    <ligand>
        <name>a divalent metal cation</name>
        <dbReference type="ChEBI" id="CHEBI:60240"/>
        <label>1</label>
    </ligand>
</feature>
<protein>
    <submittedName>
        <fullName evidence="8">Putative deoxyribonuclease TATDN3 (inferred by orthology to a human protein)</fullName>
    </submittedName>
</protein>
<comment type="similarity">
    <text evidence="1">Belongs to the metallo-dependent hydrolases superfamily. TatD-type hydrolase family.</text>
</comment>
<dbReference type="OrthoDB" id="413993at2759"/>
<dbReference type="AlphaFoldDB" id="A0A0M3JS22"/>
<reference evidence="8" key="1">
    <citation type="submission" date="2017-02" db="UniProtKB">
        <authorList>
            <consortium name="WormBaseParasite"/>
        </authorList>
    </citation>
    <scope>IDENTIFICATION</scope>
</reference>
<dbReference type="InterPro" id="IPR001130">
    <property type="entry name" value="TatD-like"/>
</dbReference>
<keyword evidence="3" id="KW-0378">Hydrolase</keyword>
<feature type="binding site" evidence="5">
    <location>
        <position position="7"/>
    </location>
    <ligand>
        <name>a divalent metal cation</name>
        <dbReference type="ChEBI" id="CHEBI:60240"/>
        <label>1</label>
    </ligand>
</feature>
<dbReference type="GO" id="GO:0016788">
    <property type="term" value="F:hydrolase activity, acting on ester bonds"/>
    <property type="evidence" value="ECO:0007669"/>
    <property type="project" value="InterPro"/>
</dbReference>
<gene>
    <name evidence="6" type="ORF">ASIM_LOCUS10304</name>
</gene>
<dbReference type="SUPFAM" id="SSF51556">
    <property type="entry name" value="Metallo-dependent hydrolases"/>
    <property type="match status" value="1"/>
</dbReference>
<evidence type="ECO:0000313" key="8">
    <source>
        <dbReference type="WBParaSite" id="ASIM_0001074601-mRNA-1"/>
    </source>
</evidence>
<organism evidence="8">
    <name type="scientific">Anisakis simplex</name>
    <name type="common">Herring worm</name>
    <dbReference type="NCBI Taxonomy" id="6269"/>
    <lineage>
        <taxon>Eukaryota</taxon>
        <taxon>Metazoa</taxon>
        <taxon>Ecdysozoa</taxon>
        <taxon>Nematoda</taxon>
        <taxon>Chromadorea</taxon>
        <taxon>Rhabditida</taxon>
        <taxon>Spirurina</taxon>
        <taxon>Ascaridomorpha</taxon>
        <taxon>Ascaridoidea</taxon>
        <taxon>Anisakidae</taxon>
        <taxon>Anisakis</taxon>
        <taxon>Anisakis simplex complex</taxon>
    </lineage>
</organism>
<dbReference type="InterPro" id="IPR032466">
    <property type="entry name" value="Metal_Hydrolase"/>
</dbReference>
<evidence type="ECO:0000256" key="3">
    <source>
        <dbReference type="ARBA" id="ARBA00022801"/>
    </source>
</evidence>
<sequence>MIDCHCHLADEQFSSDIEEVIARAQKAQVLATLVCSEYSAQFEDVFRLAQRFKGFCFSCIGVHPLQKGNVSVQVEDMDGMEELVEQNLDRIAAIGEVGLDFTPRFLKLANAKEQQIAVFKRQIAIAIKHDLTLSVHSRSAGRPAIEILRECGARRVLMHAFDGNDKSAQPAIDCGYFFSIPPSFTHSERKIDLIKRIPLTQLCLETDSPVLGPSKSERNEPSNIHISAELIANIKGIPVDELIKITNENAVRLFPVLKCLLR</sequence>
<dbReference type="PIRSF" id="PIRSF005902">
    <property type="entry name" value="DNase_TatD"/>
    <property type="match status" value="1"/>
</dbReference>
<evidence type="ECO:0000256" key="4">
    <source>
        <dbReference type="ARBA" id="ARBA00093287"/>
    </source>
</evidence>
<dbReference type="EMBL" id="UYRR01030993">
    <property type="protein sequence ID" value="VDK42741.1"/>
    <property type="molecule type" value="Genomic_DNA"/>
</dbReference>
<dbReference type="Gene3D" id="3.20.20.140">
    <property type="entry name" value="Metal-dependent hydrolases"/>
    <property type="match status" value="1"/>
</dbReference>
<feature type="binding site" evidence="5">
    <location>
        <position position="207"/>
    </location>
    <ligand>
        <name>a divalent metal cation</name>
        <dbReference type="ChEBI" id="CHEBI:60240"/>
        <label>1</label>
    </ligand>
</feature>
<keyword evidence="2 5" id="KW-0479">Metal-binding</keyword>
<accession>A0A0M3JS22</accession>
<comment type="function">
    <text evidence="4">Exhibits 3'-exonuclease activities and apurinic/apyrimidinic (AP) endonuclease (in vitro). Show preferential AP endonuclease activity on double-stranded DNA substrates and 3'- exonuclease activity on single-stranded DNA.</text>
</comment>
<evidence type="ECO:0000313" key="7">
    <source>
        <dbReference type="Proteomes" id="UP000267096"/>
    </source>
</evidence>
<feature type="binding site" evidence="5">
    <location>
        <position position="136"/>
    </location>
    <ligand>
        <name>a divalent metal cation</name>
        <dbReference type="ChEBI" id="CHEBI:60240"/>
        <label>2</label>
    </ligand>
</feature>
<evidence type="ECO:0000256" key="5">
    <source>
        <dbReference type="PIRSR" id="PIRSR005902-1"/>
    </source>
</evidence>
<dbReference type="Proteomes" id="UP000267096">
    <property type="component" value="Unassembled WGS sequence"/>
</dbReference>
<feature type="binding site" evidence="5">
    <location>
        <position position="96"/>
    </location>
    <ligand>
        <name>a divalent metal cation</name>
        <dbReference type="ChEBI" id="CHEBI:60240"/>
        <label>1</label>
    </ligand>
</feature>
<evidence type="ECO:0000256" key="2">
    <source>
        <dbReference type="ARBA" id="ARBA00022723"/>
    </source>
</evidence>
<dbReference type="CDD" id="cd01310">
    <property type="entry name" value="TatD_DNAse"/>
    <property type="match status" value="1"/>
</dbReference>
<feature type="binding site" evidence="5">
    <location>
        <position position="159"/>
    </location>
    <ligand>
        <name>a divalent metal cation</name>
        <dbReference type="ChEBI" id="CHEBI:60240"/>
        <label>2</label>
    </ligand>
</feature>
<proteinExistence type="inferred from homology"/>
<dbReference type="PANTHER" id="PTHR46317:SF1">
    <property type="entry name" value="HYDROLASE, TATD FAMILY"/>
    <property type="match status" value="1"/>
</dbReference>
<keyword evidence="7" id="KW-1185">Reference proteome</keyword>
<evidence type="ECO:0000256" key="1">
    <source>
        <dbReference type="ARBA" id="ARBA00009275"/>
    </source>
</evidence>
<name>A0A0M3JS22_ANISI</name>